<accession>A0AAU7D326</accession>
<dbReference type="Pfam" id="PF13442">
    <property type="entry name" value="Cytochrome_CBB3"/>
    <property type="match status" value="2"/>
</dbReference>
<name>A0AAU7D326_9BACT</name>
<evidence type="ECO:0000256" key="2">
    <source>
        <dbReference type="ARBA" id="ARBA00022617"/>
    </source>
</evidence>
<dbReference type="InterPro" id="IPR051811">
    <property type="entry name" value="Cytochrome_c550/c551-like"/>
</dbReference>
<evidence type="ECO:0000259" key="7">
    <source>
        <dbReference type="PROSITE" id="PS51007"/>
    </source>
</evidence>
<evidence type="ECO:0000256" key="4">
    <source>
        <dbReference type="ARBA" id="ARBA00022982"/>
    </source>
</evidence>
<dbReference type="RefSeq" id="WP_348269032.1">
    <property type="nucleotide sequence ID" value="NZ_CP121194.1"/>
</dbReference>
<dbReference type="Gene3D" id="1.10.760.10">
    <property type="entry name" value="Cytochrome c-like domain"/>
    <property type="match status" value="3"/>
</dbReference>
<gene>
    <name evidence="8" type="ORF">P4G45_07400</name>
</gene>
<organism evidence="8">
    <name type="scientific">Edaphobacter paludis</name>
    <dbReference type="NCBI Taxonomy" id="3035702"/>
    <lineage>
        <taxon>Bacteria</taxon>
        <taxon>Pseudomonadati</taxon>
        <taxon>Acidobacteriota</taxon>
        <taxon>Terriglobia</taxon>
        <taxon>Terriglobales</taxon>
        <taxon>Acidobacteriaceae</taxon>
        <taxon>Edaphobacter</taxon>
    </lineage>
</organism>
<feature type="domain" description="Cytochrome c" evidence="7">
    <location>
        <begin position="156"/>
        <end position="235"/>
    </location>
</feature>
<keyword evidence="4" id="KW-0249">Electron transport</keyword>
<evidence type="ECO:0000256" key="5">
    <source>
        <dbReference type="ARBA" id="ARBA00023004"/>
    </source>
</evidence>
<evidence type="ECO:0000256" key="3">
    <source>
        <dbReference type="ARBA" id="ARBA00022723"/>
    </source>
</evidence>
<feature type="domain" description="Cytochrome c" evidence="7">
    <location>
        <begin position="256"/>
        <end position="380"/>
    </location>
</feature>
<reference evidence="8" key="1">
    <citation type="submission" date="2023-03" db="EMBL/GenBank/DDBJ databases">
        <title>Edaphobacter sp.</title>
        <authorList>
            <person name="Huber K.J."/>
            <person name="Papendorf J."/>
            <person name="Pilke C."/>
            <person name="Bunk B."/>
            <person name="Sproeer C."/>
            <person name="Pester M."/>
        </authorList>
    </citation>
    <scope>NUCLEOTIDE SEQUENCE</scope>
    <source>
        <strain evidence="8">DSM 109919</strain>
    </source>
</reference>
<dbReference type="PROSITE" id="PS51007">
    <property type="entry name" value="CYTC"/>
    <property type="match status" value="3"/>
</dbReference>
<dbReference type="AlphaFoldDB" id="A0AAU7D326"/>
<keyword evidence="2 6" id="KW-0349">Heme</keyword>
<dbReference type="PANTHER" id="PTHR37823">
    <property type="entry name" value="CYTOCHROME C-553-LIKE"/>
    <property type="match status" value="1"/>
</dbReference>
<evidence type="ECO:0000313" key="8">
    <source>
        <dbReference type="EMBL" id="XBH11540.1"/>
    </source>
</evidence>
<keyword evidence="5 6" id="KW-0408">Iron</keyword>
<dbReference type="GO" id="GO:0046872">
    <property type="term" value="F:metal ion binding"/>
    <property type="evidence" value="ECO:0007669"/>
    <property type="project" value="UniProtKB-KW"/>
</dbReference>
<feature type="domain" description="Cytochrome c" evidence="7">
    <location>
        <begin position="59"/>
        <end position="135"/>
    </location>
</feature>
<keyword evidence="3 6" id="KW-0479">Metal-binding</keyword>
<keyword evidence="1" id="KW-0813">Transport</keyword>
<dbReference type="InterPro" id="IPR036909">
    <property type="entry name" value="Cyt_c-like_dom_sf"/>
</dbReference>
<evidence type="ECO:0000256" key="1">
    <source>
        <dbReference type="ARBA" id="ARBA00022448"/>
    </source>
</evidence>
<evidence type="ECO:0000256" key="6">
    <source>
        <dbReference type="PROSITE-ProRule" id="PRU00433"/>
    </source>
</evidence>
<dbReference type="EMBL" id="CP121194">
    <property type="protein sequence ID" value="XBH11540.1"/>
    <property type="molecule type" value="Genomic_DNA"/>
</dbReference>
<dbReference type="GO" id="GO:0020037">
    <property type="term" value="F:heme binding"/>
    <property type="evidence" value="ECO:0007669"/>
    <property type="project" value="InterPro"/>
</dbReference>
<dbReference type="InterPro" id="IPR009056">
    <property type="entry name" value="Cyt_c-like_dom"/>
</dbReference>
<dbReference type="SUPFAM" id="SSF46626">
    <property type="entry name" value="Cytochrome c"/>
    <property type="match status" value="3"/>
</dbReference>
<sequence length="380" mass="40537">MQRFRDAMLLAVGVGFFIFQARPTPIYAASNRVASIAGAEFQVDLPPSSATPEKPGAGTSAKPGAEAYAHHCAICHGDQRQGLLPSFPPLLGIKHQMTDPQIIAFVHNGKGRMPGFPNLQGDEMTALLRYLGSPALSVTETASAENSNAAAIHSSGLVDAGKSLFQQNCAFCHGRDAMGGETGPDLTRSKLVLSDVAGDKIGEVVRDGRPEKKMPSFNFSPQEVLSLAAFVHDQEAKASSKKGGRRGVDVADLQTGNAELGKQYFNGAGTCAKCHSATGDLAGIASRYQGLQLEERMLYPRGATSRVTVTLPSGEKVVGTLAYLDEFVVGLRDSSGTYRSWPVGHVKYLVDSPVEAHVALFPKYTDADVHNLMAYMQTLR</sequence>
<protein>
    <submittedName>
        <fullName evidence="8">C-type cytochrome</fullName>
    </submittedName>
</protein>
<dbReference type="GO" id="GO:0009055">
    <property type="term" value="F:electron transfer activity"/>
    <property type="evidence" value="ECO:0007669"/>
    <property type="project" value="InterPro"/>
</dbReference>
<proteinExistence type="predicted"/>
<dbReference type="KEGG" id="epl:P4G45_07400"/>